<dbReference type="Proteomes" id="UP001235874">
    <property type="component" value="Chromosome"/>
</dbReference>
<dbReference type="InterPro" id="IPR029051">
    <property type="entry name" value="DUF4352"/>
</dbReference>
<proteinExistence type="predicted"/>
<dbReference type="AlphaFoldDB" id="A0AAJ6L4U5"/>
<organism evidence="5 6">
    <name type="scientific">Micromonospora profundi</name>
    <dbReference type="NCBI Taxonomy" id="1420889"/>
    <lineage>
        <taxon>Bacteria</taxon>
        <taxon>Bacillati</taxon>
        <taxon>Actinomycetota</taxon>
        <taxon>Actinomycetes</taxon>
        <taxon>Micromonosporales</taxon>
        <taxon>Micromonosporaceae</taxon>
        <taxon>Micromonospora</taxon>
    </lineage>
</organism>
<dbReference type="EMBL" id="CP130472">
    <property type="protein sequence ID" value="WLS46321.1"/>
    <property type="molecule type" value="Genomic_DNA"/>
</dbReference>
<feature type="domain" description="DUF4352" evidence="4">
    <location>
        <begin position="262"/>
        <end position="365"/>
    </location>
</feature>
<evidence type="ECO:0000256" key="2">
    <source>
        <dbReference type="SAM" id="MobiDB-lite"/>
    </source>
</evidence>
<gene>
    <name evidence="5" type="ORF">Q3V37_03310</name>
</gene>
<feature type="compositionally biased region" description="Low complexity" evidence="2">
    <location>
        <begin position="233"/>
        <end position="246"/>
    </location>
</feature>
<evidence type="ECO:0000313" key="6">
    <source>
        <dbReference type="Proteomes" id="UP001235874"/>
    </source>
</evidence>
<keyword evidence="3" id="KW-1133">Transmembrane helix</keyword>
<reference evidence="5 6" key="1">
    <citation type="submission" date="2023-07" db="EMBL/GenBank/DDBJ databases">
        <title>Micromonospora profundi TRM 95458 converts glycerol to a new osmotic compound.</title>
        <authorList>
            <person name="Lu D."/>
        </authorList>
    </citation>
    <scope>NUCLEOTIDE SEQUENCE [LARGE SCALE GENOMIC DNA]</scope>
    <source>
        <strain evidence="5 6">TRM95458</strain>
    </source>
</reference>
<dbReference type="RefSeq" id="WP_306272826.1">
    <property type="nucleotide sequence ID" value="NZ_CP130472.1"/>
</dbReference>
<feature type="compositionally biased region" description="Pro residues" evidence="2">
    <location>
        <begin position="1"/>
        <end position="29"/>
    </location>
</feature>
<evidence type="ECO:0000313" key="5">
    <source>
        <dbReference type="EMBL" id="WLS46321.1"/>
    </source>
</evidence>
<protein>
    <submittedName>
        <fullName evidence="5">DUF4352 domain-containing protein</fullName>
    </submittedName>
</protein>
<feature type="region of interest" description="Disordered" evidence="2">
    <location>
        <begin position="1"/>
        <end position="182"/>
    </location>
</feature>
<evidence type="ECO:0000256" key="3">
    <source>
        <dbReference type="SAM" id="Phobius"/>
    </source>
</evidence>
<feature type="compositionally biased region" description="Pro residues" evidence="2">
    <location>
        <begin position="42"/>
        <end position="54"/>
    </location>
</feature>
<keyword evidence="3" id="KW-0472">Membrane</keyword>
<name>A0AAJ6L4U5_9ACTN</name>
<dbReference type="KEGG" id="mprn:Q3V37_03310"/>
<sequence length="376" mass="38373">MTHPQPPSGPQDPQQPNPEPPPQPNPATPPQTAADPTAPTAPESPSPWSPPPPLVFGAQQPAAPQPSHGGEPQQPSVSEQPPPFSSAPQPPFTGDQQPPPFSSPPQPPFTGAPQPTPPYSSPPYSSPPGPHWQQQAPFAAGGYPPAGGGGYPPPTGPGYPPPTGPGYPPPAGPGYPPGMPPPATGANSTKTVLIIVVIAAVLALLCCVGGIVTMVVGANRTANETIESIPELGGPAPAPSSTGGPSMNMPAGNSAQIDDEQGVLKVTVTKFSTVTEPCRTSGPKPDKGMYLIADVTVSIVEGTGSINQLYFWWIAADGTRTSTIVGILSGCGTTLRSGTNLTAGTTHTGTIVFNVPDTNGTLEYQHRFRTAASWKP</sequence>
<dbReference type="Gene3D" id="2.60.40.1240">
    <property type="match status" value="1"/>
</dbReference>
<feature type="compositionally biased region" description="Pro residues" evidence="2">
    <location>
        <begin position="151"/>
        <end position="182"/>
    </location>
</feature>
<dbReference type="InterPro" id="IPR029050">
    <property type="entry name" value="Immunoprotect_excell_Ig-like"/>
</dbReference>
<evidence type="ECO:0000259" key="4">
    <source>
        <dbReference type="Pfam" id="PF11611"/>
    </source>
</evidence>
<feature type="transmembrane region" description="Helical" evidence="3">
    <location>
        <begin position="192"/>
        <end position="216"/>
    </location>
</feature>
<dbReference type="Pfam" id="PF11611">
    <property type="entry name" value="DUF4352"/>
    <property type="match status" value="1"/>
</dbReference>
<keyword evidence="3" id="KW-0812">Transmembrane</keyword>
<keyword evidence="1" id="KW-0732">Signal</keyword>
<evidence type="ECO:0000256" key="1">
    <source>
        <dbReference type="ARBA" id="ARBA00022729"/>
    </source>
</evidence>
<accession>A0AAJ6L4U5</accession>
<feature type="compositionally biased region" description="Pro residues" evidence="2">
    <location>
        <begin position="80"/>
        <end position="130"/>
    </location>
</feature>
<feature type="region of interest" description="Disordered" evidence="2">
    <location>
        <begin position="227"/>
        <end position="254"/>
    </location>
</feature>
<feature type="compositionally biased region" description="Low complexity" evidence="2">
    <location>
        <begin position="30"/>
        <end position="41"/>
    </location>
</feature>
<keyword evidence="6" id="KW-1185">Reference proteome</keyword>